<dbReference type="EMBL" id="JPRL01000001">
    <property type="protein sequence ID" value="KFF04873.1"/>
    <property type="molecule type" value="Genomic_DNA"/>
</dbReference>
<protein>
    <recommendedName>
        <fullName evidence="4">Beta-lactamase-inhibitor-like PepSY-like domain-containing protein</fullName>
    </recommendedName>
</protein>
<proteinExistence type="predicted"/>
<dbReference type="OrthoDB" id="1099258at2"/>
<sequence length="96" mass="10529">MKKLILSAAIVLGTLSMQAENVVVNSAAFQSVNVQDDYKEVDAVPAAIKTALDNEYPGVKLEKAWVNDKKEYKIEVTVRGEKSIVYTDASGKIIKK</sequence>
<evidence type="ECO:0008006" key="4">
    <source>
        <dbReference type="Google" id="ProtNLM"/>
    </source>
</evidence>
<dbReference type="SUPFAM" id="SSF160574">
    <property type="entry name" value="BT0923-like"/>
    <property type="match status" value="1"/>
</dbReference>
<evidence type="ECO:0000256" key="1">
    <source>
        <dbReference type="SAM" id="SignalP"/>
    </source>
</evidence>
<keyword evidence="1" id="KW-0732">Signal</keyword>
<accession>A0A085ZKA9</accession>
<evidence type="ECO:0000313" key="2">
    <source>
        <dbReference type="EMBL" id="KFF04873.1"/>
    </source>
</evidence>
<keyword evidence="3" id="KW-1185">Reference proteome</keyword>
<dbReference type="RefSeq" id="WP_035681709.1">
    <property type="nucleotide sequence ID" value="NZ_JPRL01000001.1"/>
</dbReference>
<dbReference type="Proteomes" id="UP000028715">
    <property type="component" value="Unassembled WGS sequence"/>
</dbReference>
<dbReference type="Gene3D" id="3.10.450.360">
    <property type="match status" value="1"/>
</dbReference>
<dbReference type="AlphaFoldDB" id="A0A085ZKA9"/>
<dbReference type="STRING" id="362418.IW19_04705"/>
<evidence type="ECO:0000313" key="3">
    <source>
        <dbReference type="Proteomes" id="UP000028715"/>
    </source>
</evidence>
<comment type="caution">
    <text evidence="2">The sequence shown here is derived from an EMBL/GenBank/DDBJ whole genome shotgun (WGS) entry which is preliminary data.</text>
</comment>
<feature type="chain" id="PRO_5001801327" description="Beta-lactamase-inhibitor-like PepSY-like domain-containing protein" evidence="1">
    <location>
        <begin position="20"/>
        <end position="96"/>
    </location>
</feature>
<organism evidence="2 3">
    <name type="scientific">Flavobacterium reichenbachii</name>
    <dbReference type="NCBI Taxonomy" id="362418"/>
    <lineage>
        <taxon>Bacteria</taxon>
        <taxon>Pseudomonadati</taxon>
        <taxon>Bacteroidota</taxon>
        <taxon>Flavobacteriia</taxon>
        <taxon>Flavobacteriales</taxon>
        <taxon>Flavobacteriaceae</taxon>
        <taxon>Flavobacterium</taxon>
    </lineage>
</organism>
<feature type="signal peptide" evidence="1">
    <location>
        <begin position="1"/>
        <end position="19"/>
    </location>
</feature>
<dbReference type="eggNOG" id="ENOG5032B9N">
    <property type="taxonomic scope" value="Bacteria"/>
</dbReference>
<name>A0A085ZKA9_9FLAO</name>
<reference evidence="2 3" key="1">
    <citation type="submission" date="2014-07" db="EMBL/GenBank/DDBJ databases">
        <title>Genome of Flavobacterium reichenbachii LMG 25512.</title>
        <authorList>
            <person name="Stropko S.J."/>
            <person name="Pipes S.E."/>
            <person name="Newman J.D."/>
        </authorList>
    </citation>
    <scope>NUCLEOTIDE SEQUENCE [LARGE SCALE GENOMIC DNA]</scope>
    <source>
        <strain evidence="2 3">LMG 25512</strain>
    </source>
</reference>
<gene>
    <name evidence="2" type="ORF">IW19_04705</name>
</gene>